<dbReference type="Gene3D" id="3.30.420.10">
    <property type="entry name" value="Ribonuclease H-like superfamily/Ribonuclease H"/>
    <property type="match status" value="1"/>
</dbReference>
<protein>
    <submittedName>
        <fullName evidence="3">DNA polymerase</fullName>
    </submittedName>
</protein>
<sequence>MHCICAMEYPTGKLFSFGPGRISEGLELLANAPLLVAHNGLCFDKPALAKLYPSIPLPRLFDTLTASRLIWTNLKDLDFNRLRSQAKRKKPSATAFPAKLCGKHSLEAWGYRLGEYKGDYGKTTENAWAQWSQEMQTYCEQDVAVLFKLYQLILDQQYSPEALAIEHDFQTIIFNQEQVGVPFDEKAAMNLYTDLCAKREELKTQLRTVFPPKVEEEVFIPKANNKTRGYVKGVPFIKKHIIEFNPNSREMIADRLIELHGWQPSEFTETGKPKVDGDVLASLDFPECKPLSEYLEITKIIGMLSEGKAGWLRLVDSSGRIHGRVITCGAVTGRCTHNSPNLAQIPAHGTYGTQCRSLFIADPAKPDWVQVGADASGLELRMLASFMGRYDGGRYAKVLLEGDIHTANQKAAGLETRDNAKTFILIARMTWGKPLDLNIYDAFLYGAGDQKLGSIVAPTASPARQAQIGKRLKAKFFAAIPAIKALIDDVQNAVKKRPFLYGIDKRKLHVRSAHSALNTLLQSAGAVLVKFATIVFHHEAEVRYGWKLGVDYTQVLHVHDEAQIQCSSDKAEILGKLFVEAIEIAGRHFGMRCPTTGEYKIGKSWAETH</sequence>
<evidence type="ECO:0000256" key="1">
    <source>
        <dbReference type="ARBA" id="ARBA00023109"/>
    </source>
</evidence>
<dbReference type="Proteomes" id="UP000827424">
    <property type="component" value="Segment"/>
</dbReference>
<proteinExistence type="predicted"/>
<dbReference type="Gene3D" id="3.30.70.370">
    <property type="match status" value="2"/>
</dbReference>
<dbReference type="InterPro" id="IPR002298">
    <property type="entry name" value="DNA_polymerase_A"/>
</dbReference>
<dbReference type="SUPFAM" id="SSF56672">
    <property type="entry name" value="DNA/RNA polymerases"/>
    <property type="match status" value="1"/>
</dbReference>
<keyword evidence="1" id="KW-0235">DNA replication</keyword>
<gene>
    <name evidence="3" type="ORF">CPT_ProddE_008</name>
</gene>
<dbReference type="GO" id="GO:0003677">
    <property type="term" value="F:DNA binding"/>
    <property type="evidence" value="ECO:0007669"/>
    <property type="project" value="InterPro"/>
</dbReference>
<dbReference type="GO" id="GO:0006302">
    <property type="term" value="P:double-strand break repair"/>
    <property type="evidence" value="ECO:0007669"/>
    <property type="project" value="TreeGrafter"/>
</dbReference>
<organism evidence="3 4">
    <name type="scientific">Desulfovibrio phage ProddE</name>
    <dbReference type="NCBI Taxonomy" id="2866661"/>
    <lineage>
        <taxon>Viruses</taxon>
        <taxon>Duplodnaviria</taxon>
        <taxon>Heunggongvirae</taxon>
        <taxon>Uroviricota</taxon>
        <taxon>Caudoviricetes</taxon>
        <taxon>Autographivirales</taxon>
        <taxon>Autographivirales incertae sedis</taxon>
        <taxon>Proddevirus</taxon>
        <taxon>Proddevirus proddE</taxon>
    </lineage>
</organism>
<dbReference type="InterPro" id="IPR001098">
    <property type="entry name" value="DNA-dir_DNA_pol_A_palm_dom"/>
</dbReference>
<dbReference type="PANTHER" id="PTHR10133:SF62">
    <property type="entry name" value="DNA POLYMERASE THETA"/>
    <property type="match status" value="1"/>
</dbReference>
<dbReference type="SMART" id="SM00482">
    <property type="entry name" value="POLAc"/>
    <property type="match status" value="1"/>
</dbReference>
<name>A0AAE8XAQ8_9CAUD</name>
<dbReference type="SUPFAM" id="SSF53098">
    <property type="entry name" value="Ribonuclease H-like"/>
    <property type="match status" value="1"/>
</dbReference>
<evidence type="ECO:0000313" key="3">
    <source>
        <dbReference type="EMBL" id="UAJ16928.1"/>
    </source>
</evidence>
<dbReference type="Gene3D" id="1.20.1060.10">
    <property type="entry name" value="Taq DNA Polymerase, Chain T, domain 4"/>
    <property type="match status" value="1"/>
</dbReference>
<reference evidence="3" key="1">
    <citation type="submission" date="2021-07" db="EMBL/GenBank/DDBJ databases">
        <title>A sheep in wolf's clothing: the temperate origins of bacteriophage T7.</title>
        <authorList>
            <person name="Boeckman J.X."/>
            <person name="Korn A."/>
            <person name="Yao G."/>
            <person name="Ravindran A."/>
            <person name="Gonzalez C."/>
            <person name="Gill J."/>
        </authorList>
    </citation>
    <scope>NUCLEOTIDE SEQUENCE</scope>
</reference>
<dbReference type="Pfam" id="PF00476">
    <property type="entry name" value="DNA_pol_A"/>
    <property type="match status" value="1"/>
</dbReference>
<feature type="domain" description="DNA-directed DNA polymerase family A palm" evidence="2">
    <location>
        <begin position="352"/>
        <end position="570"/>
    </location>
</feature>
<dbReference type="PANTHER" id="PTHR10133">
    <property type="entry name" value="DNA POLYMERASE I"/>
    <property type="match status" value="1"/>
</dbReference>
<dbReference type="GO" id="GO:0039693">
    <property type="term" value="P:viral DNA genome replication"/>
    <property type="evidence" value="ECO:0007669"/>
    <property type="project" value="UniProtKB-KW"/>
</dbReference>
<dbReference type="InterPro" id="IPR043502">
    <property type="entry name" value="DNA/RNA_pol_sf"/>
</dbReference>
<dbReference type="PRINTS" id="PR00868">
    <property type="entry name" value="DNAPOLI"/>
</dbReference>
<evidence type="ECO:0000259" key="2">
    <source>
        <dbReference type="SMART" id="SM00482"/>
    </source>
</evidence>
<dbReference type="GO" id="GO:0006261">
    <property type="term" value="P:DNA-templated DNA replication"/>
    <property type="evidence" value="ECO:0007669"/>
    <property type="project" value="InterPro"/>
</dbReference>
<dbReference type="InterPro" id="IPR012337">
    <property type="entry name" value="RNaseH-like_sf"/>
</dbReference>
<evidence type="ECO:0000313" key="4">
    <source>
        <dbReference type="Proteomes" id="UP000827424"/>
    </source>
</evidence>
<accession>A0AAE8XAQ8</accession>
<dbReference type="EMBL" id="MZ666938">
    <property type="protein sequence ID" value="UAJ16928.1"/>
    <property type="molecule type" value="Genomic_DNA"/>
</dbReference>
<keyword evidence="4" id="KW-1185">Reference proteome</keyword>
<dbReference type="InterPro" id="IPR036397">
    <property type="entry name" value="RNaseH_sf"/>
</dbReference>
<keyword evidence="1" id="KW-1194">Viral DNA replication</keyword>
<dbReference type="GO" id="GO:0003887">
    <property type="term" value="F:DNA-directed DNA polymerase activity"/>
    <property type="evidence" value="ECO:0007669"/>
    <property type="project" value="InterPro"/>
</dbReference>